<sequence length="1115" mass="127140">MADEVNSTAVLAEEGGEGPQLGTETEGGEEAEQAEGTEVTEGREAEVANKVQGEEEEEEGAAEVEETEIQDMADENKKSPGGSQNPSNAPSRTGSRPASRTQSQAGMRPLSKTGSQRDHQAASLGGANIAVEIEAASFEDLLHMDLPKTMGIRKTTSIMNVSQMNLGESLSLKERIDTLLSDMMEDVYDDSEPVLPEFYPESYGQAGRQPPGGGDDDDDGGEDYDDEDEEEAVAAGDDVMESDESDNETDMVVLDPEHPLMKRFQAALGAHLNKQNEKIALELRDLDETLRVKKKEREDLGVELYGVQQELARYQMLLEQKHDQVADLKQERQKEEQELSDVRNLYKDSQTVVNKERKKGSELQSEVENLALRLFYMENAKEDVRSDISVMRRAAEKVESEVSKAETQKQRQDLFVDRLVEKVDKLKEEIAMYEAQISAQSEETKAAKESLMEAYMEIEAINLEKKDLYQKWNSSLIGMRRRDEAHAATLEALNEQEQHILSLATEIEGYKKSIMKEQEQNEKLTLILAKTEREIEVAKKCITQIQAKHDALKAEYTTYTRMLNETEQALARALADQQLKTNEVVSLRKRIEQEYLAKVKLEDEIMERMRVQLTLDKATQYSKKLTGKIRDTTKHLETEVAEIENSIATATLENVNIVARTDRLNKIFEELDNQIAEHNKIVTKSEQEIVKRNAIIERKQNQVDIMTKKLHQMINNAGGVELGPLEIQINSTQKSIEAMHQEVMELQQLWLRQQNELVRLSQTKEKDLQDLVACKRQLTILSQKKIRTENDIDQQHREMCDIERNVRNMRNDIIKLNTLLHKEKNVGEQLEQGNVLMENAFVAGLKDAEMESIQLQGKLDEIKEEKERLLNSLVEAERQIMLWEKKTQLARETRAAVDSEVGQGEMRAMRSEIHRMQVRHSQLMKQQEKMIQDMEKAVSRRDTILTRGDAMSKMKKKVVTKGTFERQMAEQRKKIKQTISEANGCDSEIKELRDHQQGLTEQLEEKQLNCQQLQSTSDSLDGDVERTLEVKQKNLQELLAKQQKMKYYQQAKEGKYTMLCKTPAALELEVNRQSDRMQALSAIVDRLNSEFPHAQQALRKATMTIASRTGDPDDA</sequence>
<feature type="coiled-coil region" evidence="1">
    <location>
        <begin position="381"/>
        <end position="443"/>
    </location>
</feature>
<dbReference type="Pfam" id="PF08647">
    <property type="entry name" value="BRE1"/>
    <property type="match status" value="1"/>
</dbReference>
<dbReference type="PANTHER" id="PTHR16275">
    <property type="entry name" value="COILED-COIL DOMAIN-CONTAINING PROTEIN 40"/>
    <property type="match status" value="1"/>
</dbReference>
<feature type="coiled-coil region" evidence="1">
    <location>
        <begin position="845"/>
        <end position="886"/>
    </location>
</feature>
<feature type="compositionally biased region" description="Acidic residues" evidence="2">
    <location>
        <begin position="214"/>
        <end position="248"/>
    </location>
</feature>
<evidence type="ECO:0008006" key="5">
    <source>
        <dbReference type="Google" id="ProtNLM"/>
    </source>
</evidence>
<evidence type="ECO:0000313" key="4">
    <source>
        <dbReference type="Proteomes" id="UP001283361"/>
    </source>
</evidence>
<keyword evidence="1" id="KW-0175">Coiled coil</keyword>
<protein>
    <recommendedName>
        <fullName evidence="5">Coiled-coil domain-containing protein 40</fullName>
    </recommendedName>
</protein>
<organism evidence="3 4">
    <name type="scientific">Elysia crispata</name>
    <name type="common">lettuce slug</name>
    <dbReference type="NCBI Taxonomy" id="231223"/>
    <lineage>
        <taxon>Eukaryota</taxon>
        <taxon>Metazoa</taxon>
        <taxon>Spiralia</taxon>
        <taxon>Lophotrochozoa</taxon>
        <taxon>Mollusca</taxon>
        <taxon>Gastropoda</taxon>
        <taxon>Heterobranchia</taxon>
        <taxon>Euthyneura</taxon>
        <taxon>Panpulmonata</taxon>
        <taxon>Sacoglossa</taxon>
        <taxon>Placobranchoidea</taxon>
        <taxon>Plakobranchidae</taxon>
        <taxon>Elysia</taxon>
    </lineage>
</organism>
<dbReference type="AlphaFoldDB" id="A0AAE1B0Y4"/>
<dbReference type="GO" id="GO:0005737">
    <property type="term" value="C:cytoplasm"/>
    <property type="evidence" value="ECO:0007669"/>
    <property type="project" value="TreeGrafter"/>
</dbReference>
<dbReference type="Proteomes" id="UP001283361">
    <property type="component" value="Unassembled WGS sequence"/>
</dbReference>
<keyword evidence="4" id="KW-1185">Reference proteome</keyword>
<accession>A0AAE1B0Y4</accession>
<reference evidence="3" key="1">
    <citation type="journal article" date="2023" name="G3 (Bethesda)">
        <title>A reference genome for the long-term kleptoplast-retaining sea slug Elysia crispata morphotype clarki.</title>
        <authorList>
            <person name="Eastman K.E."/>
            <person name="Pendleton A.L."/>
            <person name="Shaikh M.A."/>
            <person name="Suttiyut T."/>
            <person name="Ogas R."/>
            <person name="Tomko P."/>
            <person name="Gavelis G."/>
            <person name="Widhalm J.R."/>
            <person name="Wisecaver J.H."/>
        </authorList>
    </citation>
    <scope>NUCLEOTIDE SEQUENCE</scope>
    <source>
        <strain evidence="3">ECLA1</strain>
    </source>
</reference>
<evidence type="ECO:0000256" key="1">
    <source>
        <dbReference type="SAM" id="Coils"/>
    </source>
</evidence>
<feature type="compositionally biased region" description="Acidic residues" evidence="2">
    <location>
        <begin position="54"/>
        <end position="73"/>
    </location>
</feature>
<feature type="compositionally biased region" description="Polar residues" evidence="2">
    <location>
        <begin position="81"/>
        <end position="105"/>
    </location>
</feature>
<gene>
    <name evidence="3" type="ORF">RRG08_009244</name>
</gene>
<dbReference type="GO" id="GO:0035082">
    <property type="term" value="P:axoneme assembly"/>
    <property type="evidence" value="ECO:0007669"/>
    <property type="project" value="InterPro"/>
</dbReference>
<feature type="coiled-coil region" evidence="1">
    <location>
        <begin position="276"/>
        <end position="345"/>
    </location>
</feature>
<feature type="compositionally biased region" description="Acidic residues" evidence="2">
    <location>
        <begin position="26"/>
        <end position="35"/>
    </location>
</feature>
<feature type="coiled-coil region" evidence="1">
    <location>
        <begin position="633"/>
        <end position="749"/>
    </location>
</feature>
<feature type="region of interest" description="Disordered" evidence="2">
    <location>
        <begin position="1"/>
        <end position="122"/>
    </location>
</feature>
<feature type="coiled-coil region" evidence="1">
    <location>
        <begin position="989"/>
        <end position="1016"/>
    </location>
</feature>
<dbReference type="InterPro" id="IPR037386">
    <property type="entry name" value="CCDC40"/>
</dbReference>
<feature type="coiled-coil region" evidence="1">
    <location>
        <begin position="514"/>
        <end position="569"/>
    </location>
</feature>
<evidence type="ECO:0000256" key="2">
    <source>
        <dbReference type="SAM" id="MobiDB-lite"/>
    </source>
</evidence>
<comment type="caution">
    <text evidence="3">The sequence shown here is derived from an EMBL/GenBank/DDBJ whole genome shotgun (WGS) entry which is preliminary data.</text>
</comment>
<dbReference type="PANTHER" id="PTHR16275:SF8">
    <property type="entry name" value="COILED-COIL DOMAIN-CONTAINING PROTEIN 40"/>
    <property type="match status" value="1"/>
</dbReference>
<name>A0AAE1B0Y4_9GAST</name>
<proteinExistence type="predicted"/>
<feature type="region of interest" description="Disordered" evidence="2">
    <location>
        <begin position="193"/>
        <end position="248"/>
    </location>
</feature>
<dbReference type="EMBL" id="JAWDGP010000881">
    <property type="protein sequence ID" value="KAK3796467.1"/>
    <property type="molecule type" value="Genomic_DNA"/>
</dbReference>
<evidence type="ECO:0000313" key="3">
    <source>
        <dbReference type="EMBL" id="KAK3796467.1"/>
    </source>
</evidence>